<dbReference type="PROSITE" id="PS50089">
    <property type="entry name" value="ZF_RING_2"/>
    <property type="match status" value="1"/>
</dbReference>
<feature type="region of interest" description="Disordered" evidence="2">
    <location>
        <begin position="100"/>
        <end position="165"/>
    </location>
</feature>
<reference evidence="4" key="2">
    <citation type="submission" date="2016-05" db="EMBL/GenBank/DDBJ databases">
        <title>Comparative analysis highlights variable genome content of wheat rusts and divergence of the mating loci.</title>
        <authorList>
            <person name="Cuomo C.A."/>
            <person name="Bakkeren G."/>
            <person name="Szabo L."/>
            <person name="Khalil H."/>
            <person name="Joly D."/>
            <person name="Goldberg J."/>
            <person name="Young S."/>
            <person name="Zeng Q."/>
            <person name="Fellers J."/>
        </authorList>
    </citation>
    <scope>NUCLEOTIDE SEQUENCE [LARGE SCALE GENOMIC DNA]</scope>
    <source>
        <strain evidence="4">1-1 BBBD Race 1</strain>
    </source>
</reference>
<dbReference type="EMBL" id="ADAS02000082">
    <property type="protein sequence ID" value="OAV91322.1"/>
    <property type="molecule type" value="Genomic_DNA"/>
</dbReference>
<evidence type="ECO:0000313" key="5">
    <source>
        <dbReference type="EnsemblFungi" id="PTTG_27995-t43_1-p1"/>
    </source>
</evidence>
<evidence type="ECO:0000256" key="1">
    <source>
        <dbReference type="PROSITE-ProRule" id="PRU00175"/>
    </source>
</evidence>
<dbReference type="InterPro" id="IPR001841">
    <property type="entry name" value="Znf_RING"/>
</dbReference>
<reference evidence="5" key="4">
    <citation type="submission" date="2025-05" db="UniProtKB">
        <authorList>
            <consortium name="EnsemblFungi"/>
        </authorList>
    </citation>
    <scope>IDENTIFICATION</scope>
    <source>
        <strain evidence="5">isolate 1-1 / race 1 (BBBD)</strain>
    </source>
</reference>
<dbReference type="OrthoDB" id="8062037at2759"/>
<keyword evidence="1" id="KW-0862">Zinc</keyword>
<protein>
    <submittedName>
        <fullName evidence="5">RING-type domain-containing protein</fullName>
    </submittedName>
</protein>
<feature type="domain" description="RING-type" evidence="3">
    <location>
        <begin position="181"/>
        <end position="232"/>
    </location>
</feature>
<dbReference type="Gene3D" id="3.30.40.10">
    <property type="entry name" value="Zinc/RING finger domain, C3HC4 (zinc finger)"/>
    <property type="match status" value="1"/>
</dbReference>
<dbReference type="EnsemblFungi" id="PTTG_27995-t43_1">
    <property type="protein sequence ID" value="PTTG_27995-t43_1-p1"/>
    <property type="gene ID" value="PTTG_27995"/>
</dbReference>
<name>A0A180GG70_PUCT1</name>
<keyword evidence="6" id="KW-1185">Reference proteome</keyword>
<reference evidence="4" key="1">
    <citation type="submission" date="2009-11" db="EMBL/GenBank/DDBJ databases">
        <authorList>
            <consortium name="The Broad Institute Genome Sequencing Platform"/>
            <person name="Ward D."/>
            <person name="Feldgarden M."/>
            <person name="Earl A."/>
            <person name="Young S.K."/>
            <person name="Zeng Q."/>
            <person name="Koehrsen M."/>
            <person name="Alvarado L."/>
            <person name="Berlin A."/>
            <person name="Bochicchio J."/>
            <person name="Borenstein D."/>
            <person name="Chapman S.B."/>
            <person name="Chen Z."/>
            <person name="Engels R."/>
            <person name="Freedman E."/>
            <person name="Gellesch M."/>
            <person name="Goldberg J."/>
            <person name="Griggs A."/>
            <person name="Gujja S."/>
            <person name="Heilman E."/>
            <person name="Heiman D."/>
            <person name="Hepburn T."/>
            <person name="Howarth C."/>
            <person name="Jen D."/>
            <person name="Larson L."/>
            <person name="Lewis B."/>
            <person name="Mehta T."/>
            <person name="Park D."/>
            <person name="Pearson M."/>
            <person name="Roberts A."/>
            <person name="Saif S."/>
            <person name="Shea T."/>
            <person name="Shenoy N."/>
            <person name="Sisk P."/>
            <person name="Stolte C."/>
            <person name="Sykes S."/>
            <person name="Thomson T."/>
            <person name="Walk T."/>
            <person name="White J."/>
            <person name="Yandava C."/>
            <person name="Izard J."/>
            <person name="Baranova O.V."/>
            <person name="Blanton J.M."/>
            <person name="Tanner A.C."/>
            <person name="Dewhirst F.E."/>
            <person name="Haas B."/>
            <person name="Nusbaum C."/>
            <person name="Birren B."/>
        </authorList>
    </citation>
    <scope>NUCLEOTIDE SEQUENCE [LARGE SCALE GENOMIC DNA]</scope>
    <source>
        <strain evidence="4">1-1 BBBD Race 1</strain>
    </source>
</reference>
<dbReference type="InterPro" id="IPR013083">
    <property type="entry name" value="Znf_RING/FYVE/PHD"/>
</dbReference>
<dbReference type="GO" id="GO:0008270">
    <property type="term" value="F:zinc ion binding"/>
    <property type="evidence" value="ECO:0007669"/>
    <property type="project" value="UniProtKB-KW"/>
</dbReference>
<organism evidence="4">
    <name type="scientific">Puccinia triticina (isolate 1-1 / race 1 (BBBD))</name>
    <name type="common">Brown leaf rust fungus</name>
    <dbReference type="NCBI Taxonomy" id="630390"/>
    <lineage>
        <taxon>Eukaryota</taxon>
        <taxon>Fungi</taxon>
        <taxon>Dikarya</taxon>
        <taxon>Basidiomycota</taxon>
        <taxon>Pucciniomycotina</taxon>
        <taxon>Pucciniomycetes</taxon>
        <taxon>Pucciniales</taxon>
        <taxon>Pucciniaceae</taxon>
        <taxon>Puccinia</taxon>
    </lineage>
</organism>
<dbReference type="Proteomes" id="UP000005240">
    <property type="component" value="Unassembled WGS sequence"/>
</dbReference>
<accession>A0A180GG70</accession>
<evidence type="ECO:0000259" key="3">
    <source>
        <dbReference type="PROSITE" id="PS50089"/>
    </source>
</evidence>
<keyword evidence="1" id="KW-0479">Metal-binding</keyword>
<proteinExistence type="predicted"/>
<dbReference type="AlphaFoldDB" id="A0A180GG70"/>
<evidence type="ECO:0000313" key="4">
    <source>
        <dbReference type="EMBL" id="OAV91322.1"/>
    </source>
</evidence>
<gene>
    <name evidence="4" type="ORF">PTTG_27995</name>
</gene>
<dbReference type="VEuPathDB" id="FungiDB:PTTG_27995"/>
<keyword evidence="1" id="KW-0863">Zinc-finger</keyword>
<reference evidence="5 6" key="3">
    <citation type="journal article" date="2017" name="G3 (Bethesda)">
        <title>Comparative analysis highlights variable genome content of wheat rusts and divergence of the mating loci.</title>
        <authorList>
            <person name="Cuomo C.A."/>
            <person name="Bakkeren G."/>
            <person name="Khalil H.B."/>
            <person name="Panwar V."/>
            <person name="Joly D."/>
            <person name="Linning R."/>
            <person name="Sakthikumar S."/>
            <person name="Song X."/>
            <person name="Adiconis X."/>
            <person name="Fan L."/>
            <person name="Goldberg J.M."/>
            <person name="Levin J.Z."/>
            <person name="Young S."/>
            <person name="Zeng Q."/>
            <person name="Anikster Y."/>
            <person name="Bruce M."/>
            <person name="Wang M."/>
            <person name="Yin C."/>
            <person name="McCallum B."/>
            <person name="Szabo L.J."/>
            <person name="Hulbert S."/>
            <person name="Chen X."/>
            <person name="Fellers J.P."/>
        </authorList>
    </citation>
    <scope>NUCLEOTIDE SEQUENCE</scope>
    <source>
        <strain evidence="6">Isolate 1-1 / race 1 (BBBD)</strain>
        <strain evidence="5">isolate 1-1 / race 1 (BBBD)</strain>
    </source>
</reference>
<sequence>MTHTDQSSVDEETDEDLYAAYLWLTESKKKGTVWDFANMDEGTLMARYRHARELEGKVAFDRDTIILGHMPYSDEYQVHLKPGQDTVSLDQALNLLATTAVQPGESSGPGTSHHAGTGRELGKTSSKLMKLKGKQTKDYSREAQPTNHRKNTESHDGSSNPIPSEHEISHVLLGQQERCFCLKKFKLHIPDEENRWTFSKVAQFKKCRHYFHVNCLQRWMVKHWGNSCPYCRGA</sequence>
<dbReference type="STRING" id="630390.A0A180GG70"/>
<dbReference type="SUPFAM" id="SSF57850">
    <property type="entry name" value="RING/U-box"/>
    <property type="match status" value="1"/>
</dbReference>
<feature type="compositionally biased region" description="Polar residues" evidence="2">
    <location>
        <begin position="100"/>
        <end position="110"/>
    </location>
</feature>
<evidence type="ECO:0000313" key="6">
    <source>
        <dbReference type="Proteomes" id="UP000005240"/>
    </source>
</evidence>
<evidence type="ECO:0000256" key="2">
    <source>
        <dbReference type="SAM" id="MobiDB-lite"/>
    </source>
</evidence>